<evidence type="ECO:0000256" key="4">
    <source>
        <dbReference type="ARBA" id="ARBA00022989"/>
    </source>
</evidence>
<evidence type="ECO:0000256" key="8">
    <source>
        <dbReference type="SAM" id="Phobius"/>
    </source>
</evidence>
<dbReference type="GO" id="GO:0005929">
    <property type="term" value="C:cilium"/>
    <property type="evidence" value="ECO:0007669"/>
    <property type="project" value="TreeGrafter"/>
</dbReference>
<evidence type="ECO:0000256" key="3">
    <source>
        <dbReference type="ARBA" id="ARBA00022692"/>
    </source>
</evidence>
<evidence type="ECO:0000256" key="7">
    <source>
        <dbReference type="SAM" id="MobiDB-lite"/>
    </source>
</evidence>
<name>A0A7K6DEJ8_9PASS</name>
<comment type="caution">
    <text evidence="9">The sequence shown here is derived from an EMBL/GenBank/DDBJ whole genome shotgun (WGS) entry which is preliminary data.</text>
</comment>
<feature type="non-terminal residue" evidence="9">
    <location>
        <position position="1"/>
    </location>
</feature>
<dbReference type="OrthoDB" id="6229420at2759"/>
<dbReference type="GO" id="GO:0016324">
    <property type="term" value="C:apical plasma membrane"/>
    <property type="evidence" value="ECO:0007669"/>
    <property type="project" value="TreeGrafter"/>
</dbReference>
<reference evidence="9 10" key="1">
    <citation type="submission" date="2019-09" db="EMBL/GenBank/DDBJ databases">
        <title>Bird 10,000 Genomes (B10K) Project - Family phase.</title>
        <authorList>
            <person name="Zhang G."/>
        </authorList>
    </citation>
    <scope>NUCLEOTIDE SEQUENCE [LARGE SCALE GENOMIC DNA]</scope>
    <source>
        <strain evidence="9">B10K-DU-029-52</strain>
    </source>
</reference>
<dbReference type="EMBL" id="VZRL01004156">
    <property type="protein sequence ID" value="NWV24627.1"/>
    <property type="molecule type" value="Genomic_DNA"/>
</dbReference>
<dbReference type="Proteomes" id="UP000571324">
    <property type="component" value="Unassembled WGS sequence"/>
</dbReference>
<dbReference type="PANTHER" id="PTHR22730">
    <property type="entry name" value="PROMININ PROM PROTEIN"/>
    <property type="match status" value="1"/>
</dbReference>
<gene>
    <name evidence="9" type="primary">Prom1a_1</name>
    <name evidence="9" type="ORF">ORISOL_R16043</name>
</gene>
<organism evidence="9 10">
    <name type="scientific">Origma solitaria</name>
    <dbReference type="NCBI Taxonomy" id="720586"/>
    <lineage>
        <taxon>Eukaryota</taxon>
        <taxon>Metazoa</taxon>
        <taxon>Chordata</taxon>
        <taxon>Craniata</taxon>
        <taxon>Vertebrata</taxon>
        <taxon>Euteleostomi</taxon>
        <taxon>Archelosauria</taxon>
        <taxon>Archosauria</taxon>
        <taxon>Dinosauria</taxon>
        <taxon>Saurischia</taxon>
        <taxon>Theropoda</taxon>
        <taxon>Coelurosauria</taxon>
        <taxon>Aves</taxon>
        <taxon>Neognathae</taxon>
        <taxon>Neoaves</taxon>
        <taxon>Telluraves</taxon>
        <taxon>Australaves</taxon>
        <taxon>Passeriformes</taxon>
        <taxon>Meliphagoidea</taxon>
        <taxon>Acanthizidae</taxon>
        <taxon>Origma</taxon>
    </lineage>
</organism>
<evidence type="ECO:0000256" key="2">
    <source>
        <dbReference type="ARBA" id="ARBA00006058"/>
    </source>
</evidence>
<accession>A0A7K6DEJ8</accession>
<comment type="similarity">
    <text evidence="2">Belongs to the prominin family.</text>
</comment>
<keyword evidence="4 8" id="KW-1133">Transmembrane helix</keyword>
<dbReference type="Pfam" id="PF05478">
    <property type="entry name" value="Prominin"/>
    <property type="match status" value="1"/>
</dbReference>
<dbReference type="GO" id="GO:0031528">
    <property type="term" value="C:microvillus membrane"/>
    <property type="evidence" value="ECO:0007669"/>
    <property type="project" value="UniProtKB-SubCell"/>
</dbReference>
<dbReference type="PANTHER" id="PTHR22730:SF4">
    <property type="entry name" value="PROMININ-1-A-LIKE"/>
    <property type="match status" value="1"/>
</dbReference>
<dbReference type="AlphaFoldDB" id="A0A7K6DEJ8"/>
<evidence type="ECO:0000313" key="9">
    <source>
        <dbReference type="EMBL" id="NWV24627.1"/>
    </source>
</evidence>
<evidence type="ECO:0000256" key="1">
    <source>
        <dbReference type="ARBA" id="ARBA00004475"/>
    </source>
</evidence>
<keyword evidence="10" id="KW-1185">Reference proteome</keyword>
<dbReference type="GO" id="GO:0009986">
    <property type="term" value="C:cell surface"/>
    <property type="evidence" value="ECO:0007669"/>
    <property type="project" value="TreeGrafter"/>
</dbReference>
<feature type="region of interest" description="Disordered" evidence="7">
    <location>
        <begin position="1"/>
        <end position="22"/>
    </location>
</feature>
<feature type="transmembrane region" description="Helical" evidence="8">
    <location>
        <begin position="71"/>
        <end position="97"/>
    </location>
</feature>
<evidence type="ECO:0000256" key="5">
    <source>
        <dbReference type="ARBA" id="ARBA00023136"/>
    </source>
</evidence>
<dbReference type="GO" id="GO:0071914">
    <property type="term" value="C:prominosome"/>
    <property type="evidence" value="ECO:0007669"/>
    <property type="project" value="TreeGrafter"/>
</dbReference>
<evidence type="ECO:0000256" key="6">
    <source>
        <dbReference type="ARBA" id="ARBA00023180"/>
    </source>
</evidence>
<keyword evidence="3 8" id="KW-0812">Transmembrane</keyword>
<sequence length="99" mass="10438">MELGDIPKPSYGPGPEAPESSTPGLVAMAHGFLRLVQPNPLPVALRAQEPSGAPVLCCLSFFLSQLLLYELGFLVCAAIGVLFIILMPLVGCCFGCCRC</sequence>
<feature type="non-terminal residue" evidence="9">
    <location>
        <position position="99"/>
    </location>
</feature>
<keyword evidence="6" id="KW-0325">Glycoprotein</keyword>
<evidence type="ECO:0000313" key="10">
    <source>
        <dbReference type="Proteomes" id="UP000571324"/>
    </source>
</evidence>
<protein>
    <submittedName>
        <fullName evidence="9">PRM1A protein</fullName>
    </submittedName>
</protein>
<comment type="subcellular location">
    <subcellularLocation>
        <location evidence="1">Cell projection</location>
        <location evidence="1">Microvillus membrane</location>
        <topology evidence="1">Multi-pass membrane protein</topology>
    </subcellularLocation>
</comment>
<proteinExistence type="inferred from homology"/>
<dbReference type="InterPro" id="IPR008795">
    <property type="entry name" value="Prominin"/>
</dbReference>
<keyword evidence="5 8" id="KW-0472">Membrane</keyword>
<dbReference type="GO" id="GO:0015485">
    <property type="term" value="F:cholesterol binding"/>
    <property type="evidence" value="ECO:0007669"/>
    <property type="project" value="TreeGrafter"/>
</dbReference>